<proteinExistence type="predicted"/>
<reference evidence="1" key="1">
    <citation type="submission" date="2016-08" db="EMBL/GenBank/DDBJ databases">
        <authorList>
            <person name="Seilhamer J.J."/>
        </authorList>
    </citation>
    <scope>NUCLEOTIDE SEQUENCE</scope>
    <source>
        <strain evidence="1">86</strain>
    </source>
</reference>
<gene>
    <name evidence="1" type="ORF">KL86SPO_50245</name>
</gene>
<organism evidence="1">
    <name type="scientific">uncultured Sporomusa sp</name>
    <dbReference type="NCBI Taxonomy" id="307249"/>
    <lineage>
        <taxon>Bacteria</taxon>
        <taxon>Bacillati</taxon>
        <taxon>Bacillota</taxon>
        <taxon>Negativicutes</taxon>
        <taxon>Selenomonadales</taxon>
        <taxon>Sporomusaceae</taxon>
        <taxon>Sporomusa</taxon>
        <taxon>environmental samples</taxon>
    </lineage>
</organism>
<accession>A0A212LXZ7</accession>
<dbReference type="RefSeq" id="WP_288185143.1">
    <property type="nucleotide sequence ID" value="NZ_LT608335.1"/>
</dbReference>
<dbReference type="EMBL" id="FMJE01000005">
    <property type="protein sequence ID" value="SCM82474.1"/>
    <property type="molecule type" value="Genomic_DNA"/>
</dbReference>
<sequence length="53" mass="6039">MSSKEDCRIYSFWNGKNLNGESKCFDYHGSSEDCNQCEFKCVEGTETVCADEL</sequence>
<evidence type="ECO:0000313" key="1">
    <source>
        <dbReference type="EMBL" id="SCM82474.1"/>
    </source>
</evidence>
<protein>
    <submittedName>
        <fullName evidence="1">Uncharacterized protein</fullName>
    </submittedName>
</protein>
<name>A0A212LXZ7_9FIRM</name>
<dbReference type="AlphaFoldDB" id="A0A212LXZ7"/>